<dbReference type="Proteomes" id="UP000267027">
    <property type="component" value="Unassembled WGS sequence"/>
</dbReference>
<sequence>MMNMHYKCLDKCNAPSSATCQNGGFPHPRACARCICPSGCGRSLCHRRVKNSRLNHFCLEVYTNSTGCNKTLVATSRHSEFIACPSRGLRIQWVEGQAMNSLCATTGLRHKTFCARKQHERLCYRHTQELKSKQEAISALLTTGKRQTLKKLTSLGRFYVSKCSDSALWKLSGHLWYLLATSSLRLLKAKLVLPQPFYVIESVTSYERIDFFTL</sequence>
<name>A0A0R3Q048_ANGCS</name>
<keyword evidence="2" id="KW-1185">Reference proteome</keyword>
<dbReference type="AlphaFoldDB" id="A0A0R3Q048"/>
<reference evidence="1 2" key="2">
    <citation type="submission" date="2018-11" db="EMBL/GenBank/DDBJ databases">
        <authorList>
            <consortium name="Pathogen Informatics"/>
        </authorList>
    </citation>
    <scope>NUCLEOTIDE SEQUENCE [LARGE SCALE GENOMIC DNA]</scope>
    <source>
        <strain evidence="1 2">Costa Rica</strain>
    </source>
</reference>
<evidence type="ECO:0000313" key="1">
    <source>
        <dbReference type="EMBL" id="VDM63846.1"/>
    </source>
</evidence>
<dbReference type="OrthoDB" id="10627878at2759"/>
<gene>
    <name evidence="1" type="ORF">ACOC_LOCUS12261</name>
</gene>
<evidence type="ECO:0000313" key="2">
    <source>
        <dbReference type="Proteomes" id="UP000267027"/>
    </source>
</evidence>
<protein>
    <submittedName>
        <fullName evidence="3">ShKT domain-containing protein</fullName>
    </submittedName>
</protein>
<organism evidence="3">
    <name type="scientific">Angiostrongylus costaricensis</name>
    <name type="common">Nematode worm</name>
    <dbReference type="NCBI Taxonomy" id="334426"/>
    <lineage>
        <taxon>Eukaryota</taxon>
        <taxon>Metazoa</taxon>
        <taxon>Ecdysozoa</taxon>
        <taxon>Nematoda</taxon>
        <taxon>Chromadorea</taxon>
        <taxon>Rhabditida</taxon>
        <taxon>Rhabditina</taxon>
        <taxon>Rhabditomorpha</taxon>
        <taxon>Strongyloidea</taxon>
        <taxon>Metastrongylidae</taxon>
        <taxon>Angiostrongylus</taxon>
    </lineage>
</organism>
<dbReference type="EMBL" id="UYYA01004957">
    <property type="protein sequence ID" value="VDM63846.1"/>
    <property type="molecule type" value="Genomic_DNA"/>
</dbReference>
<proteinExistence type="predicted"/>
<accession>A0A0R3Q048</accession>
<evidence type="ECO:0000313" key="3">
    <source>
        <dbReference type="WBParaSite" id="ACOC_0001226001-mRNA-1"/>
    </source>
</evidence>
<reference evidence="3" key="1">
    <citation type="submission" date="2017-02" db="UniProtKB">
        <authorList>
            <consortium name="WormBaseParasite"/>
        </authorList>
    </citation>
    <scope>IDENTIFICATION</scope>
</reference>
<dbReference type="WBParaSite" id="ACOC_0001226001-mRNA-1">
    <property type="protein sequence ID" value="ACOC_0001226001-mRNA-1"/>
    <property type="gene ID" value="ACOC_0001226001"/>
</dbReference>